<comment type="caution">
    <text evidence="1">The sequence shown here is derived from an EMBL/GenBank/DDBJ whole genome shotgun (WGS) entry which is preliminary data.</text>
</comment>
<dbReference type="AlphaFoldDB" id="A0A835Y1W5"/>
<evidence type="ECO:0000313" key="1">
    <source>
        <dbReference type="EMBL" id="KAG2495032.1"/>
    </source>
</evidence>
<organism evidence="1 2">
    <name type="scientific">Edaphochlamys debaryana</name>
    <dbReference type="NCBI Taxonomy" id="47281"/>
    <lineage>
        <taxon>Eukaryota</taxon>
        <taxon>Viridiplantae</taxon>
        <taxon>Chlorophyta</taxon>
        <taxon>core chlorophytes</taxon>
        <taxon>Chlorophyceae</taxon>
        <taxon>CS clade</taxon>
        <taxon>Chlamydomonadales</taxon>
        <taxon>Chlamydomonadales incertae sedis</taxon>
        <taxon>Edaphochlamys</taxon>
    </lineage>
</organism>
<gene>
    <name evidence="1" type="ORF">HYH03_006964</name>
</gene>
<evidence type="ECO:0000313" key="2">
    <source>
        <dbReference type="Proteomes" id="UP000612055"/>
    </source>
</evidence>
<reference evidence="1" key="1">
    <citation type="journal article" date="2020" name="bioRxiv">
        <title>Comparative genomics of Chlamydomonas.</title>
        <authorList>
            <person name="Craig R.J."/>
            <person name="Hasan A.R."/>
            <person name="Ness R.W."/>
            <person name="Keightley P.D."/>
        </authorList>
    </citation>
    <scope>NUCLEOTIDE SEQUENCE</scope>
    <source>
        <strain evidence="1">CCAP 11/70</strain>
    </source>
</reference>
<keyword evidence="2" id="KW-1185">Reference proteome</keyword>
<dbReference type="Proteomes" id="UP000612055">
    <property type="component" value="Unassembled WGS sequence"/>
</dbReference>
<protein>
    <submittedName>
        <fullName evidence="1">Uncharacterized protein</fullName>
    </submittedName>
</protein>
<sequence>MVATTTAAIRTGMRPKAASAYLEHHQLGNVPEEAPEEESDSVRVTVSSSLHGITFEQRTKGGPVTVASVSPTGSAAKSAWVKPGCELVACSRALNLAGSFEAADFSCAGQELEEVLTALASNARCGFEQMALVLREPIMVADQEETGEADTLRVTLPIAHGITFEQRTPGGPVTVASVSATGSAAKSAWVKPGCELLGCTRALNVRGSFEAVDFSCAGQDLEEVLTALASNERCGTGALSLLLREPAPAAEPTAPETEEAETVRLTLSSSRHGITFEQRTKGGPVTVASVSPTGSAAKSAWVKPGCELVACSRALNLAGSFESVEFSCAGQELEEVLTALASNARCGFKQMALVLREPAVTSPHEEAEAEAEADTLRVTLPMPHGVTFEQRTPGGPVTVASVSPTGSAAKSAWVKPGCELLGCTRALNVCGSFEAVDFSCAGQDLEEVLTALASNERCGTGAVTLVLRAPPQETPTTPVLMEVEKHVTPKTCKARPHVITTVPAFQ</sequence>
<accession>A0A835Y1W5</accession>
<proteinExistence type="predicted"/>
<dbReference type="EMBL" id="JAEHOE010000027">
    <property type="protein sequence ID" value="KAG2495032.1"/>
    <property type="molecule type" value="Genomic_DNA"/>
</dbReference>
<name>A0A835Y1W5_9CHLO</name>